<sequence length="1513" mass="164245">MAQPTDPEVAAQVDGQLEQDIADDVAIAASVEVTLLVPTQSFVDVGTSQAKTTSDGFIELPLPVALTDAVHDLRAVLTDAPEGFWLGAFSLAPCYADEIASNDKADGAAEQQYGEWQKLSPPPRKTLAPGEVDAESWTLNEHGVLGDFSDLTAVFGGDASQWEGKKRGLKVVLTPFSSATMHQHLLKLRDILFSSLPPFASTQSVYDPTSFALGAGSTLYASVSAVAETGKPAGAASTEEGSEEKASSGKGKKAKAAKKAQEPVEEASPSEPSPVLTGAHAFTGFKIEDLEKEVLADQIANASPAGPPQLCIKSLGVSPWSPPPHPRRMRGELIYVTVQTLESEQFTITGATNGFWISKITNTTFDPSPRAVLPKNVRTGAYHSLFELLADISSSFSKNLAPLIARSSRTDLTQSELVASLAITHTQPPAPYLVKPPTHVADPFRTQAAYLLTSSTTAEQLPVARDWNDEFGQFYDLPRATVNDRLLRERLICRTQADFVAAATRGAMSIARGDVPPLNPNEPSAAHTFIHNNLLYTKAEDAAGMYIQSGGDEASRYSAGKDLRGVEILERLDIEGLSMMQTVLVDYLGQRWIVQSLIPGLFKTAREGEAEVALASEGALEVYPAGDEKAQKAAEAAKDADKPFPSAGTLNKDDYPPTAGFRIVYGAASPEKPEEKVRASAYFHEKLAKQVAKQMRFAEHSVKTLDGKTTQLYTSSDMHGIAAPDGRSYFIDCFRMQCVDVEFLEKDVGEANAGEAYPHRLVLLRPELLDAYRESKLDAWLKERVQETRDKVAKEQQSVEAELKDAASTDASTSEQADSTNKAAEPTTSVINADDFELDFNPDAFVERRQADSGENFVVYDADAVSSKNVRLASQYLREVVLRDFLLEAVASPLLSTDGFLISRTLHRKGINMRYLGHLVALIDSEGEKLEGPKAISKEETAFILNLLRANLVHEMVIRAAKHIVNHHLRAAGPYDAAGIVSHLFNCLLGSDFNEAPVPETADLPSDVSRAWTSVTPSSIRADVRREVAARFRFSLPDTWFSESMLKKKVLRELSLRIGVQLAARKYNFGTRSDTDTSTAETQQSRPQVNGSAHSSDVEPTVSSSSKKGKKGKKAKTAQAEAAQPRGEPTTFDAIDVLNVAPVIKATQHRSALVEDMFYQGQRAIHENQAEVGEALVNDALHLCEQIFGAVHPEAAEKYHALGIMWHNIAQRILKTLRTHDAAEQALRELPEADRAKYEQQVSNMLLPEPEAARADVEAYMNQAVRLVRQSIVISERTYGIDSADAITQYADLGLLEQQAGNVSVALQLTRHAMNLYVATYGPKHPQLVTLLTNAAVMVQSRDGVVAALPLQEEARRLAELVYGPDSVAVGQAENVLGQTHVMLQDITAAHKHIQLARDILAKHLGEESQEVREASQFINLVEQTFARDAQEQAAREARLQARVSQNGAAPGRSNALSRVALGKRSVNGSAAPAGAPSAAPQRTHGEKADLSVDELVNFIQGPSSRKARKNKA</sequence>
<feature type="domain" description="Clu" evidence="3">
    <location>
        <begin position="437"/>
        <end position="744"/>
    </location>
</feature>
<evidence type="ECO:0000313" key="5">
    <source>
        <dbReference type="Proteomes" id="UP000237144"/>
    </source>
</evidence>
<dbReference type="GO" id="GO:0003729">
    <property type="term" value="F:mRNA binding"/>
    <property type="evidence" value="ECO:0007669"/>
    <property type="project" value="TreeGrafter"/>
</dbReference>
<feature type="compositionally biased region" description="Polar residues" evidence="2">
    <location>
        <begin position="1071"/>
        <end position="1094"/>
    </location>
</feature>
<dbReference type="Pfam" id="PF13236">
    <property type="entry name" value="CLU"/>
    <property type="match status" value="1"/>
</dbReference>
<dbReference type="Pfam" id="PF12807">
    <property type="entry name" value="eIF3_p135"/>
    <property type="match status" value="1"/>
</dbReference>
<gene>
    <name evidence="4" type="ORF">BMF94_6487</name>
</gene>
<keyword evidence="5" id="KW-1185">Reference proteome</keyword>
<feature type="compositionally biased region" description="Low complexity" evidence="2">
    <location>
        <begin position="266"/>
        <end position="275"/>
    </location>
</feature>
<evidence type="ECO:0000259" key="3">
    <source>
        <dbReference type="PROSITE" id="PS51823"/>
    </source>
</evidence>
<dbReference type="SUPFAM" id="SSF48452">
    <property type="entry name" value="TPR-like"/>
    <property type="match status" value="1"/>
</dbReference>
<dbReference type="InterPro" id="IPR011990">
    <property type="entry name" value="TPR-like_helical_dom_sf"/>
</dbReference>
<evidence type="ECO:0000256" key="1">
    <source>
        <dbReference type="ARBA" id="ARBA00022490"/>
    </source>
</evidence>
<dbReference type="EMBL" id="PJQD01000115">
    <property type="protein sequence ID" value="POY70572.1"/>
    <property type="molecule type" value="Genomic_DNA"/>
</dbReference>
<dbReference type="Pfam" id="PF13374">
    <property type="entry name" value="TPR_10"/>
    <property type="match status" value="1"/>
</dbReference>
<feature type="region of interest" description="Disordered" evidence="2">
    <location>
        <begin position="1467"/>
        <end position="1513"/>
    </location>
</feature>
<dbReference type="PANTHER" id="PTHR12601">
    <property type="entry name" value="EUKARYOTIC TRANSLATION INITIATION FACTOR 3 SUBUNIT EIF-3"/>
    <property type="match status" value="1"/>
</dbReference>
<name>A0A2S5B1A5_9BASI</name>
<evidence type="ECO:0000313" key="4">
    <source>
        <dbReference type="EMBL" id="POY70572.1"/>
    </source>
</evidence>
<dbReference type="Gene3D" id="1.25.40.10">
    <property type="entry name" value="Tetratricopeptide repeat domain"/>
    <property type="match status" value="1"/>
</dbReference>
<dbReference type="GO" id="GO:0005737">
    <property type="term" value="C:cytoplasm"/>
    <property type="evidence" value="ECO:0007669"/>
    <property type="project" value="TreeGrafter"/>
</dbReference>
<dbReference type="OrthoDB" id="771227at2759"/>
<dbReference type="PANTHER" id="PTHR12601:SF6">
    <property type="entry name" value="CLUSTERED MITOCHONDRIA PROTEIN HOMOLOG"/>
    <property type="match status" value="1"/>
</dbReference>
<evidence type="ECO:0000256" key="2">
    <source>
        <dbReference type="SAM" id="MobiDB-lite"/>
    </source>
</evidence>
<comment type="caution">
    <text evidence="4">The sequence shown here is derived from an EMBL/GenBank/DDBJ whole genome shotgun (WGS) entry which is preliminary data.</text>
</comment>
<feature type="region of interest" description="Disordered" evidence="2">
    <location>
        <begin position="1071"/>
        <end position="1128"/>
    </location>
</feature>
<organism evidence="4 5">
    <name type="scientific">Rhodotorula taiwanensis</name>
    <dbReference type="NCBI Taxonomy" id="741276"/>
    <lineage>
        <taxon>Eukaryota</taxon>
        <taxon>Fungi</taxon>
        <taxon>Dikarya</taxon>
        <taxon>Basidiomycota</taxon>
        <taxon>Pucciniomycotina</taxon>
        <taxon>Microbotryomycetes</taxon>
        <taxon>Sporidiobolales</taxon>
        <taxon>Sporidiobolaceae</taxon>
        <taxon>Rhodotorula</taxon>
    </lineage>
</organism>
<feature type="compositionally biased region" description="Basic residues" evidence="2">
    <location>
        <begin position="1107"/>
        <end position="1116"/>
    </location>
</feature>
<dbReference type="PROSITE" id="PS51823">
    <property type="entry name" value="CLU"/>
    <property type="match status" value="1"/>
</dbReference>
<dbReference type="GO" id="GO:0048312">
    <property type="term" value="P:intracellular distribution of mitochondria"/>
    <property type="evidence" value="ECO:0007669"/>
    <property type="project" value="TreeGrafter"/>
</dbReference>
<dbReference type="InterPro" id="IPR025697">
    <property type="entry name" value="CLU_dom"/>
</dbReference>
<dbReference type="SUPFAM" id="SSF103107">
    <property type="entry name" value="Hypothetical protein c14orf129, hspc210"/>
    <property type="match status" value="1"/>
</dbReference>
<reference evidence="4 5" key="1">
    <citation type="journal article" date="2018" name="Front. Microbiol.">
        <title>Prospects for Fungal Bioremediation of Acidic Radioactive Waste Sites: Characterization and Genome Sequence of Rhodotorula taiwanensis MD1149.</title>
        <authorList>
            <person name="Tkavc R."/>
            <person name="Matrosova V.Y."/>
            <person name="Grichenko O.E."/>
            <person name="Gostincar C."/>
            <person name="Volpe R.P."/>
            <person name="Klimenkova P."/>
            <person name="Gaidamakova E.K."/>
            <person name="Zhou C.E."/>
            <person name="Stewart B.J."/>
            <person name="Lyman M.G."/>
            <person name="Malfatti S.A."/>
            <person name="Rubinfeld B."/>
            <person name="Courtot M."/>
            <person name="Singh J."/>
            <person name="Dalgard C.L."/>
            <person name="Hamilton T."/>
            <person name="Frey K.G."/>
            <person name="Gunde-Cimerman N."/>
            <person name="Dugan L."/>
            <person name="Daly M.J."/>
        </authorList>
    </citation>
    <scope>NUCLEOTIDE SEQUENCE [LARGE SCALE GENOMIC DNA]</scope>
    <source>
        <strain evidence="4 5">MD1149</strain>
    </source>
</reference>
<keyword evidence="1" id="KW-0963">Cytoplasm</keyword>
<feature type="region of interest" description="Disordered" evidence="2">
    <location>
        <begin position="792"/>
        <end position="828"/>
    </location>
</feature>
<dbReference type="Proteomes" id="UP000237144">
    <property type="component" value="Unassembled WGS sequence"/>
</dbReference>
<dbReference type="CDD" id="cd15466">
    <property type="entry name" value="CLU-central"/>
    <property type="match status" value="1"/>
</dbReference>
<accession>A0A2S5B1A5</accession>
<protein>
    <recommendedName>
        <fullName evidence="3">Clu domain-containing protein</fullName>
    </recommendedName>
</protein>
<dbReference type="STRING" id="741276.A0A2S5B1A5"/>
<feature type="region of interest" description="Disordered" evidence="2">
    <location>
        <begin position="233"/>
        <end position="275"/>
    </location>
</feature>
<dbReference type="InterPro" id="IPR027523">
    <property type="entry name" value="CLU_prot"/>
</dbReference>
<proteinExistence type="predicted"/>
<feature type="compositionally biased region" description="Low complexity" evidence="2">
    <location>
        <begin position="1469"/>
        <end position="1481"/>
    </location>
</feature>
<feature type="compositionally biased region" description="Polar residues" evidence="2">
    <location>
        <begin position="809"/>
        <end position="828"/>
    </location>
</feature>
<dbReference type="InterPro" id="IPR023231">
    <property type="entry name" value="GSKIP_dom_sf"/>
</dbReference>
<dbReference type="InterPro" id="IPR033646">
    <property type="entry name" value="CLU-central"/>
</dbReference>